<evidence type="ECO:0000313" key="3">
    <source>
        <dbReference type="Proteomes" id="UP001341840"/>
    </source>
</evidence>
<dbReference type="Proteomes" id="UP001341840">
    <property type="component" value="Unassembled WGS sequence"/>
</dbReference>
<evidence type="ECO:0000313" key="2">
    <source>
        <dbReference type="EMBL" id="MED6221392.1"/>
    </source>
</evidence>
<name>A0ABU6ZHD4_9FABA</name>
<keyword evidence="3" id="KW-1185">Reference proteome</keyword>
<reference evidence="2 3" key="1">
    <citation type="journal article" date="2023" name="Plants (Basel)">
        <title>Bridging the Gap: Combining Genomics and Transcriptomics Approaches to Understand Stylosanthes scabra, an Orphan Legume from the Brazilian Caatinga.</title>
        <authorList>
            <person name="Ferreira-Neto J.R.C."/>
            <person name="da Silva M.D."/>
            <person name="Binneck E."/>
            <person name="de Melo N.F."/>
            <person name="da Silva R.H."/>
            <person name="de Melo A.L.T.M."/>
            <person name="Pandolfi V."/>
            <person name="Bustamante F.O."/>
            <person name="Brasileiro-Vidal A.C."/>
            <person name="Benko-Iseppon A.M."/>
        </authorList>
    </citation>
    <scope>NUCLEOTIDE SEQUENCE [LARGE SCALE GENOMIC DNA]</scope>
    <source>
        <tissue evidence="2">Leaves</tissue>
    </source>
</reference>
<feature type="compositionally biased region" description="Polar residues" evidence="1">
    <location>
        <begin position="73"/>
        <end position="95"/>
    </location>
</feature>
<comment type="caution">
    <text evidence="2">The sequence shown here is derived from an EMBL/GenBank/DDBJ whole genome shotgun (WGS) entry which is preliminary data.</text>
</comment>
<feature type="region of interest" description="Disordered" evidence="1">
    <location>
        <begin position="51"/>
        <end position="95"/>
    </location>
</feature>
<proteinExistence type="predicted"/>
<feature type="compositionally biased region" description="Low complexity" evidence="1">
    <location>
        <begin position="55"/>
        <end position="68"/>
    </location>
</feature>
<dbReference type="EMBL" id="JASCZI010272271">
    <property type="protein sequence ID" value="MED6221392.1"/>
    <property type="molecule type" value="Genomic_DNA"/>
</dbReference>
<sequence>MLAKSLVYIAAMLKEIKEGQQENNLVASTHNFYNATAIPPYNKQHYTQGWKDEQQNQWSSPQQNQPRQHYNLPRNNQNTKYQPPHNCQQYPPTSNQQMSEDEIFRAIQQGNQETKEFNKQAMIQLNQVTELLHKMLSQKTQPLPKPPTNIPNSLPSQPLPNPKGGLNALNDKLESEEEAATTNDKEAVQQLCKILIEVTDTEEKNTGEIFDFYKEFDSDYKEEEVEEGKLAKGWGSDILSYGELTRSVIIAKPDRSGTSTG</sequence>
<organism evidence="2 3">
    <name type="scientific">Stylosanthes scabra</name>
    <dbReference type="NCBI Taxonomy" id="79078"/>
    <lineage>
        <taxon>Eukaryota</taxon>
        <taxon>Viridiplantae</taxon>
        <taxon>Streptophyta</taxon>
        <taxon>Embryophyta</taxon>
        <taxon>Tracheophyta</taxon>
        <taxon>Spermatophyta</taxon>
        <taxon>Magnoliopsida</taxon>
        <taxon>eudicotyledons</taxon>
        <taxon>Gunneridae</taxon>
        <taxon>Pentapetalae</taxon>
        <taxon>rosids</taxon>
        <taxon>fabids</taxon>
        <taxon>Fabales</taxon>
        <taxon>Fabaceae</taxon>
        <taxon>Papilionoideae</taxon>
        <taxon>50 kb inversion clade</taxon>
        <taxon>dalbergioids sensu lato</taxon>
        <taxon>Dalbergieae</taxon>
        <taxon>Pterocarpus clade</taxon>
        <taxon>Stylosanthes</taxon>
    </lineage>
</organism>
<accession>A0ABU6ZHD4</accession>
<evidence type="ECO:0000256" key="1">
    <source>
        <dbReference type="SAM" id="MobiDB-lite"/>
    </source>
</evidence>
<gene>
    <name evidence="2" type="ORF">PIB30_054194</name>
</gene>
<protein>
    <submittedName>
        <fullName evidence="2">Uncharacterized protein</fullName>
    </submittedName>
</protein>
<feature type="region of interest" description="Disordered" evidence="1">
    <location>
        <begin position="139"/>
        <end position="166"/>
    </location>
</feature>